<keyword evidence="5" id="KW-0694">RNA-binding</keyword>
<sequence length="297" mass="30890">MKAVRFAAYGGPEVLELAEVPEPHAGPGQIRVAVRAAGVNPHDWRTREGQFQRIRPIDLPSGVGQDASGVVDEVGEGVADVKVGDPVLGRGSNTYAELAVLSSWARLPSGLTFAEAAGYPSVVETALRVIRLVGVQTGQTLLVSGAAGGVGSAVLQVARDRGIKVIGTASPANQDYVRSLGAIATTYGDGWVDRVRQFGQIDAALDLNGTGVIRGLLDLTGDPSRVITIADLEAPMLGIRFAGVGGNMKEALAETVDLVERGKLHIPVDQSYPLAEAAAAHADSQAGHTRGRRVLVV</sequence>
<dbReference type="InterPro" id="IPR051603">
    <property type="entry name" value="Zinc-ADH_QOR/CCCR"/>
</dbReference>
<dbReference type="Proteomes" id="UP000550260">
    <property type="component" value="Unassembled WGS sequence"/>
</dbReference>
<keyword evidence="4" id="KW-0521">NADP</keyword>
<dbReference type="SUPFAM" id="SSF50129">
    <property type="entry name" value="GroES-like"/>
    <property type="match status" value="1"/>
</dbReference>
<dbReference type="Gene3D" id="3.90.180.10">
    <property type="entry name" value="Medium-chain alcohol dehydrogenases, catalytic domain"/>
    <property type="match status" value="1"/>
</dbReference>
<protein>
    <submittedName>
        <fullName evidence="7">NADP-dependent oxidoreductase</fullName>
    </submittedName>
</protein>
<dbReference type="CDD" id="cd05289">
    <property type="entry name" value="MDR_like_2"/>
    <property type="match status" value="1"/>
</dbReference>
<accession>A0A8E1W710</accession>
<organism evidence="7 8">
    <name type="scientific">Amycolatopsis echigonensis</name>
    <dbReference type="NCBI Taxonomy" id="2576905"/>
    <lineage>
        <taxon>Bacteria</taxon>
        <taxon>Bacillati</taxon>
        <taxon>Actinomycetota</taxon>
        <taxon>Actinomycetes</taxon>
        <taxon>Pseudonocardiales</taxon>
        <taxon>Pseudonocardiaceae</taxon>
        <taxon>Amycolatopsis</taxon>
    </lineage>
</organism>
<dbReference type="EMBL" id="JACJHR010000099">
    <property type="protein sequence ID" value="MBB2505330.1"/>
    <property type="molecule type" value="Genomic_DNA"/>
</dbReference>
<dbReference type="InterPro" id="IPR013154">
    <property type="entry name" value="ADH-like_N"/>
</dbReference>
<dbReference type="InterPro" id="IPR020843">
    <property type="entry name" value="ER"/>
</dbReference>
<name>A0A8E1W710_9PSEU</name>
<evidence type="ECO:0000256" key="5">
    <source>
        <dbReference type="ARBA" id="ARBA00022884"/>
    </source>
</evidence>
<feature type="domain" description="Enoyl reductase (ER)" evidence="6">
    <location>
        <begin position="10"/>
        <end position="295"/>
    </location>
</feature>
<dbReference type="SMART" id="SM00829">
    <property type="entry name" value="PKS_ER"/>
    <property type="match status" value="1"/>
</dbReference>
<proteinExistence type="predicted"/>
<dbReference type="Pfam" id="PF13602">
    <property type="entry name" value="ADH_zinc_N_2"/>
    <property type="match status" value="1"/>
</dbReference>
<dbReference type="Gene3D" id="3.40.50.720">
    <property type="entry name" value="NAD(P)-binding Rossmann-like Domain"/>
    <property type="match status" value="1"/>
</dbReference>
<keyword evidence="3" id="KW-0963">Cytoplasm</keyword>
<comment type="subcellular location">
    <subcellularLocation>
        <location evidence="1">Cytoplasm</location>
    </subcellularLocation>
</comment>
<dbReference type="Pfam" id="PF08240">
    <property type="entry name" value="ADH_N"/>
    <property type="match status" value="1"/>
</dbReference>
<comment type="subunit">
    <text evidence="2">Homotetramer.</text>
</comment>
<dbReference type="RefSeq" id="WP_183126842.1">
    <property type="nucleotide sequence ID" value="NZ_JACJHR010000099.1"/>
</dbReference>
<gene>
    <name evidence="7" type="ORF">H5411_40195</name>
</gene>
<dbReference type="GO" id="GO:0005737">
    <property type="term" value="C:cytoplasm"/>
    <property type="evidence" value="ECO:0007669"/>
    <property type="project" value="UniProtKB-SubCell"/>
</dbReference>
<evidence type="ECO:0000256" key="3">
    <source>
        <dbReference type="ARBA" id="ARBA00022490"/>
    </source>
</evidence>
<dbReference type="PANTHER" id="PTHR44154:SF1">
    <property type="entry name" value="QUINONE OXIDOREDUCTASE"/>
    <property type="match status" value="1"/>
</dbReference>
<evidence type="ECO:0000256" key="4">
    <source>
        <dbReference type="ARBA" id="ARBA00022857"/>
    </source>
</evidence>
<evidence type="ECO:0000259" key="6">
    <source>
        <dbReference type="SMART" id="SM00829"/>
    </source>
</evidence>
<evidence type="ECO:0000313" key="8">
    <source>
        <dbReference type="Proteomes" id="UP000550260"/>
    </source>
</evidence>
<evidence type="ECO:0000256" key="2">
    <source>
        <dbReference type="ARBA" id="ARBA00011881"/>
    </source>
</evidence>
<dbReference type="InterPro" id="IPR002364">
    <property type="entry name" value="Quin_OxRdtase/zeta-crystal_CS"/>
</dbReference>
<dbReference type="PANTHER" id="PTHR44154">
    <property type="entry name" value="QUINONE OXIDOREDUCTASE"/>
    <property type="match status" value="1"/>
</dbReference>
<dbReference type="InterPro" id="IPR011032">
    <property type="entry name" value="GroES-like_sf"/>
</dbReference>
<comment type="caution">
    <text evidence="7">The sequence shown here is derived from an EMBL/GenBank/DDBJ whole genome shotgun (WGS) entry which is preliminary data.</text>
</comment>
<reference evidence="7 8" key="1">
    <citation type="submission" date="2020-08" db="EMBL/GenBank/DDBJ databases">
        <title>Amycolatopsis echigonensis JCM 21831.</title>
        <authorList>
            <person name="Tedsree N."/>
            <person name="Kuncharoen N."/>
            <person name="Likhitwitayawuid K."/>
            <person name="Tanasupawat S."/>
        </authorList>
    </citation>
    <scope>NUCLEOTIDE SEQUENCE [LARGE SCALE GENOMIC DNA]</scope>
    <source>
        <strain evidence="7 8">JCM 21831</strain>
    </source>
</reference>
<dbReference type="PROSITE" id="PS01162">
    <property type="entry name" value="QOR_ZETA_CRYSTAL"/>
    <property type="match status" value="1"/>
</dbReference>
<evidence type="ECO:0000256" key="1">
    <source>
        <dbReference type="ARBA" id="ARBA00004496"/>
    </source>
</evidence>
<dbReference type="SUPFAM" id="SSF51735">
    <property type="entry name" value="NAD(P)-binding Rossmann-fold domains"/>
    <property type="match status" value="1"/>
</dbReference>
<dbReference type="GO" id="GO:0003723">
    <property type="term" value="F:RNA binding"/>
    <property type="evidence" value="ECO:0007669"/>
    <property type="project" value="UniProtKB-KW"/>
</dbReference>
<evidence type="ECO:0000313" key="7">
    <source>
        <dbReference type="EMBL" id="MBB2505330.1"/>
    </source>
</evidence>
<dbReference type="GO" id="GO:0016491">
    <property type="term" value="F:oxidoreductase activity"/>
    <property type="evidence" value="ECO:0007669"/>
    <property type="project" value="InterPro"/>
</dbReference>
<dbReference type="AlphaFoldDB" id="A0A8E1W710"/>
<dbReference type="InterPro" id="IPR036291">
    <property type="entry name" value="NAD(P)-bd_dom_sf"/>
</dbReference>
<dbReference type="GO" id="GO:0008270">
    <property type="term" value="F:zinc ion binding"/>
    <property type="evidence" value="ECO:0007669"/>
    <property type="project" value="InterPro"/>
</dbReference>